<gene>
    <name evidence="2" type="ORF">L1994_04305</name>
</gene>
<reference evidence="2" key="1">
    <citation type="submission" date="2022-01" db="EMBL/GenBank/DDBJ databases">
        <title>Complete genome of Methanomicrobium antiquum DSM 21220.</title>
        <authorList>
            <person name="Chen S.-C."/>
            <person name="You Y.-T."/>
            <person name="Zhou Y.-Z."/>
            <person name="Lai M.-C."/>
        </authorList>
    </citation>
    <scope>NUCLEOTIDE SEQUENCE</scope>
    <source>
        <strain evidence="2">DSM 21220</strain>
    </source>
</reference>
<dbReference type="AlphaFoldDB" id="A0AAF0JUC8"/>
<evidence type="ECO:0000256" key="1">
    <source>
        <dbReference type="SAM" id="MobiDB-lite"/>
    </source>
</evidence>
<dbReference type="Proteomes" id="UP001218895">
    <property type="component" value="Chromosome"/>
</dbReference>
<organism evidence="2 3">
    <name type="scientific">Methanomicrobium antiquum</name>
    <dbReference type="NCBI Taxonomy" id="487686"/>
    <lineage>
        <taxon>Archaea</taxon>
        <taxon>Methanobacteriati</taxon>
        <taxon>Methanobacteriota</taxon>
        <taxon>Stenosarchaea group</taxon>
        <taxon>Methanomicrobia</taxon>
        <taxon>Methanomicrobiales</taxon>
        <taxon>Methanomicrobiaceae</taxon>
        <taxon>Methanomicrobium</taxon>
    </lineage>
</organism>
<keyword evidence="3" id="KW-1185">Reference proteome</keyword>
<dbReference type="RefSeq" id="WP_278100458.1">
    <property type="nucleotide sequence ID" value="NZ_CP091092.1"/>
</dbReference>
<evidence type="ECO:0000313" key="2">
    <source>
        <dbReference type="EMBL" id="WFN37618.1"/>
    </source>
</evidence>
<accession>A0AAF0JUC8</accession>
<dbReference type="KEGG" id="manq:L1994_04305"/>
<proteinExistence type="predicted"/>
<feature type="region of interest" description="Disordered" evidence="1">
    <location>
        <begin position="82"/>
        <end position="101"/>
    </location>
</feature>
<name>A0AAF0JUC8_9EURY</name>
<protein>
    <submittedName>
        <fullName evidence="2">Uncharacterized protein</fullName>
    </submittedName>
</protein>
<sequence>MKKGIALSNKESDAKAAVKSAEEALYTKVVEKYRSLSEDEVKTLVVDDKWAASLCSDIKSELDRVSQRFTGRIKELSDRYETPFRRSRQRSKHSAQRWMNT</sequence>
<feature type="compositionally biased region" description="Basic residues" evidence="1">
    <location>
        <begin position="85"/>
        <end position="95"/>
    </location>
</feature>
<dbReference type="GeneID" id="79949593"/>
<dbReference type="EMBL" id="CP091092">
    <property type="protein sequence ID" value="WFN37618.1"/>
    <property type="molecule type" value="Genomic_DNA"/>
</dbReference>
<evidence type="ECO:0000313" key="3">
    <source>
        <dbReference type="Proteomes" id="UP001218895"/>
    </source>
</evidence>